<proteinExistence type="predicted"/>
<organism evidence="1">
    <name type="scientific">Arundo donax</name>
    <name type="common">Giant reed</name>
    <name type="synonym">Donax arundinaceus</name>
    <dbReference type="NCBI Taxonomy" id="35708"/>
    <lineage>
        <taxon>Eukaryota</taxon>
        <taxon>Viridiplantae</taxon>
        <taxon>Streptophyta</taxon>
        <taxon>Embryophyta</taxon>
        <taxon>Tracheophyta</taxon>
        <taxon>Spermatophyta</taxon>
        <taxon>Magnoliopsida</taxon>
        <taxon>Liliopsida</taxon>
        <taxon>Poales</taxon>
        <taxon>Poaceae</taxon>
        <taxon>PACMAD clade</taxon>
        <taxon>Arundinoideae</taxon>
        <taxon>Arundineae</taxon>
        <taxon>Arundo</taxon>
    </lineage>
</organism>
<accession>A0A0A9ADB9</accession>
<reference evidence="1" key="1">
    <citation type="submission" date="2014-09" db="EMBL/GenBank/DDBJ databases">
        <authorList>
            <person name="Magalhaes I.L.F."/>
            <person name="Oliveira U."/>
            <person name="Santos F.R."/>
            <person name="Vidigal T.H.D.A."/>
            <person name="Brescovit A.D."/>
            <person name="Santos A.J."/>
        </authorList>
    </citation>
    <scope>NUCLEOTIDE SEQUENCE</scope>
    <source>
        <tissue evidence="1">Shoot tissue taken approximately 20 cm above the soil surface</tissue>
    </source>
</reference>
<protein>
    <submittedName>
        <fullName evidence="1">Uncharacterized protein</fullName>
    </submittedName>
</protein>
<reference evidence="1" key="2">
    <citation type="journal article" date="2015" name="Data Brief">
        <title>Shoot transcriptome of the giant reed, Arundo donax.</title>
        <authorList>
            <person name="Barrero R.A."/>
            <person name="Guerrero F.D."/>
            <person name="Moolhuijzen P."/>
            <person name="Goolsby J.A."/>
            <person name="Tidwell J."/>
            <person name="Bellgard S.E."/>
            <person name="Bellgard M.I."/>
        </authorList>
    </citation>
    <scope>NUCLEOTIDE SEQUENCE</scope>
    <source>
        <tissue evidence="1">Shoot tissue taken approximately 20 cm above the soil surface</tissue>
    </source>
</reference>
<name>A0A0A9ADB9_ARUDO</name>
<dbReference type="EMBL" id="GBRH01249942">
    <property type="protein sequence ID" value="JAD47953.1"/>
    <property type="molecule type" value="Transcribed_RNA"/>
</dbReference>
<evidence type="ECO:0000313" key="1">
    <source>
        <dbReference type="EMBL" id="JAD47953.1"/>
    </source>
</evidence>
<sequence length="15" mass="1697">MKGGKKTNYTKPSEQ</sequence>